<evidence type="ECO:0000313" key="2">
    <source>
        <dbReference type="EMBL" id="RAH77338.1"/>
    </source>
</evidence>
<gene>
    <name evidence="2" type="ORF">BO86DRAFT_225063</name>
</gene>
<keyword evidence="3" id="KW-1185">Reference proteome</keyword>
<evidence type="ECO:0000256" key="1">
    <source>
        <dbReference type="SAM" id="Phobius"/>
    </source>
</evidence>
<proteinExistence type="predicted"/>
<organism evidence="2 3">
    <name type="scientific">Aspergillus japonicus CBS 114.51</name>
    <dbReference type="NCBI Taxonomy" id="1448312"/>
    <lineage>
        <taxon>Eukaryota</taxon>
        <taxon>Fungi</taxon>
        <taxon>Dikarya</taxon>
        <taxon>Ascomycota</taxon>
        <taxon>Pezizomycotina</taxon>
        <taxon>Eurotiomycetes</taxon>
        <taxon>Eurotiomycetidae</taxon>
        <taxon>Eurotiales</taxon>
        <taxon>Aspergillaceae</taxon>
        <taxon>Aspergillus</taxon>
        <taxon>Aspergillus subgen. Circumdati</taxon>
    </lineage>
</organism>
<protein>
    <submittedName>
        <fullName evidence="2">Uncharacterized protein</fullName>
    </submittedName>
</protein>
<accession>A0A8T8WNB4</accession>
<reference evidence="2 3" key="1">
    <citation type="submission" date="2018-02" db="EMBL/GenBank/DDBJ databases">
        <title>The genomes of Aspergillus section Nigri reveals drivers in fungal speciation.</title>
        <authorList>
            <consortium name="DOE Joint Genome Institute"/>
            <person name="Vesth T.C."/>
            <person name="Nybo J."/>
            <person name="Theobald S."/>
            <person name="Brandl J."/>
            <person name="Frisvad J.C."/>
            <person name="Nielsen K.F."/>
            <person name="Lyhne E.K."/>
            <person name="Kogle M.E."/>
            <person name="Kuo A."/>
            <person name="Riley R."/>
            <person name="Clum A."/>
            <person name="Nolan M."/>
            <person name="Lipzen A."/>
            <person name="Salamov A."/>
            <person name="Henrissat B."/>
            <person name="Wiebenga A."/>
            <person name="De vries R.P."/>
            <person name="Grigoriev I.V."/>
            <person name="Mortensen U.H."/>
            <person name="Andersen M.R."/>
            <person name="Baker S.E."/>
        </authorList>
    </citation>
    <scope>NUCLEOTIDE SEQUENCE [LARGE SCALE GENOMIC DNA]</scope>
    <source>
        <strain evidence="2 3">CBS 114.51</strain>
    </source>
</reference>
<keyword evidence="1" id="KW-0472">Membrane</keyword>
<dbReference type="GeneID" id="37170639"/>
<sequence>MIVCMFLVYVVVTVLYITCAISRVLVLLLWFSFWTWLARGLPACDPCPSATRPRAIFLGRVAVATSTTCSSFLFAALFAICFGVGCFLLTWSCVLIMPSHAASCHVMSLLSCSLPRFGRSTNAALRAILLTVCDCRGAAAAAAATTTALVAHNQHNPPTMYYTCSV</sequence>
<feature type="transmembrane region" description="Helical" evidence="1">
    <location>
        <begin position="72"/>
        <end position="97"/>
    </location>
</feature>
<dbReference type="AlphaFoldDB" id="A0A8T8WNB4"/>
<dbReference type="EMBL" id="KZ824845">
    <property type="protein sequence ID" value="RAH77338.1"/>
    <property type="molecule type" value="Genomic_DNA"/>
</dbReference>
<dbReference type="Proteomes" id="UP000249497">
    <property type="component" value="Unassembled WGS sequence"/>
</dbReference>
<feature type="transmembrane region" description="Helical" evidence="1">
    <location>
        <begin position="7"/>
        <end position="31"/>
    </location>
</feature>
<keyword evidence="1" id="KW-0812">Transmembrane</keyword>
<name>A0A8T8WNB4_ASPJA</name>
<keyword evidence="1" id="KW-1133">Transmembrane helix</keyword>
<evidence type="ECO:0000313" key="3">
    <source>
        <dbReference type="Proteomes" id="UP000249497"/>
    </source>
</evidence>
<dbReference type="RefSeq" id="XP_025523232.1">
    <property type="nucleotide sequence ID" value="XM_025666947.1"/>
</dbReference>